<dbReference type="Proteomes" id="UP001167796">
    <property type="component" value="Unassembled WGS sequence"/>
</dbReference>
<evidence type="ECO:0000256" key="1">
    <source>
        <dbReference type="SAM" id="Phobius"/>
    </source>
</evidence>
<reference evidence="2" key="1">
    <citation type="submission" date="2023-07" db="EMBL/GenBank/DDBJ databases">
        <authorList>
            <person name="Kim M.K."/>
        </authorList>
    </citation>
    <scope>NUCLEOTIDE SEQUENCE</scope>
    <source>
        <strain evidence="2">M29</strain>
    </source>
</reference>
<keyword evidence="1" id="KW-0812">Transmembrane</keyword>
<gene>
    <name evidence="2" type="ORF">Q5H92_26190</name>
</gene>
<keyword evidence="3" id="KW-1185">Reference proteome</keyword>
<name>A0ABT9ALI8_9BACT</name>
<evidence type="ECO:0000313" key="2">
    <source>
        <dbReference type="EMBL" id="MDO7849877.1"/>
    </source>
</evidence>
<keyword evidence="1" id="KW-1133">Transmembrane helix</keyword>
<protein>
    <recommendedName>
        <fullName evidence="4">DUF3592 domain-containing protein</fullName>
    </recommendedName>
</protein>
<accession>A0ABT9ALI8</accession>
<feature type="transmembrane region" description="Helical" evidence="1">
    <location>
        <begin position="110"/>
        <end position="129"/>
    </location>
</feature>
<evidence type="ECO:0000313" key="3">
    <source>
        <dbReference type="Proteomes" id="UP001167796"/>
    </source>
</evidence>
<dbReference type="EMBL" id="JAUQSX010000023">
    <property type="protein sequence ID" value="MDO7849877.1"/>
    <property type="molecule type" value="Genomic_DNA"/>
</dbReference>
<comment type="caution">
    <text evidence="2">The sequence shown here is derived from an EMBL/GenBank/DDBJ whole genome shotgun (WGS) entry which is preliminary data.</text>
</comment>
<organism evidence="2 3">
    <name type="scientific">Hymenobacter mellowenesis</name>
    <dbReference type="NCBI Taxonomy" id="3063995"/>
    <lineage>
        <taxon>Bacteria</taxon>
        <taxon>Pseudomonadati</taxon>
        <taxon>Bacteroidota</taxon>
        <taxon>Cytophagia</taxon>
        <taxon>Cytophagales</taxon>
        <taxon>Hymenobacteraceae</taxon>
        <taxon>Hymenobacter</taxon>
    </lineage>
</organism>
<sequence>MKPLFQILTFLTSMLLIGTFLAGLYDRWSASRGPKAIAVVLSKNDYVPKKSAVHIYNIRLAFKPESADSIVAETEISAEAYSAIQPKNLIPIHYETYRPKQVVLASDGWFQWRSLGVLAFGLVLLYAGVTAKEGKRQETSAS</sequence>
<evidence type="ECO:0008006" key="4">
    <source>
        <dbReference type="Google" id="ProtNLM"/>
    </source>
</evidence>
<dbReference type="RefSeq" id="WP_305014537.1">
    <property type="nucleotide sequence ID" value="NZ_JAUQSX010000023.1"/>
</dbReference>
<feature type="transmembrane region" description="Helical" evidence="1">
    <location>
        <begin position="7"/>
        <end position="25"/>
    </location>
</feature>
<proteinExistence type="predicted"/>
<keyword evidence="1" id="KW-0472">Membrane</keyword>